<dbReference type="PROSITE" id="PS51354">
    <property type="entry name" value="GLUTAREDOXIN_2"/>
    <property type="match status" value="1"/>
</dbReference>
<evidence type="ECO:0000259" key="1">
    <source>
        <dbReference type="Pfam" id="PF00462"/>
    </source>
</evidence>
<name>A0ABS2Q9C7_9BACL</name>
<dbReference type="Gene3D" id="3.40.30.10">
    <property type="entry name" value="Glutaredoxin"/>
    <property type="match status" value="1"/>
</dbReference>
<dbReference type="InterPro" id="IPR011767">
    <property type="entry name" value="GLR_AS"/>
</dbReference>
<protein>
    <submittedName>
        <fullName evidence="2">Glutaredoxin</fullName>
    </submittedName>
</protein>
<dbReference type="InterPro" id="IPR036249">
    <property type="entry name" value="Thioredoxin-like_sf"/>
</dbReference>
<dbReference type="Proteomes" id="UP000823201">
    <property type="component" value="Unassembled WGS sequence"/>
</dbReference>
<dbReference type="SUPFAM" id="SSF52833">
    <property type="entry name" value="Thioredoxin-like"/>
    <property type="match status" value="1"/>
</dbReference>
<proteinExistence type="predicted"/>
<dbReference type="Pfam" id="PF00462">
    <property type="entry name" value="Glutaredoxin"/>
    <property type="match status" value="1"/>
</dbReference>
<dbReference type="InterPro" id="IPR051548">
    <property type="entry name" value="Grx-like_ET"/>
</dbReference>
<organism evidence="2 3">
    <name type="scientific">Sporolactobacillus spathodeae</name>
    <dbReference type="NCBI Taxonomy" id="1465502"/>
    <lineage>
        <taxon>Bacteria</taxon>
        <taxon>Bacillati</taxon>
        <taxon>Bacillota</taxon>
        <taxon>Bacilli</taxon>
        <taxon>Bacillales</taxon>
        <taxon>Sporolactobacillaceae</taxon>
        <taxon>Sporolactobacillus</taxon>
    </lineage>
</organism>
<evidence type="ECO:0000313" key="2">
    <source>
        <dbReference type="EMBL" id="MBM7658403.1"/>
    </source>
</evidence>
<accession>A0ABS2Q9C7</accession>
<sequence length="100" mass="11299">MNDITVYTTSTCPYCLMVKGFLNKQGLPYNEVNVQLDQNAARRLVETTGQMGVPQTNVNGQWVIGYDPTRIMMNVMHNCSQTKSIGGNPLQCSLFFLEYR</sequence>
<feature type="domain" description="Glutaredoxin" evidence="1">
    <location>
        <begin position="4"/>
        <end position="63"/>
    </location>
</feature>
<dbReference type="PROSITE" id="PS00195">
    <property type="entry name" value="GLUTAREDOXIN_1"/>
    <property type="match status" value="1"/>
</dbReference>
<evidence type="ECO:0000313" key="3">
    <source>
        <dbReference type="Proteomes" id="UP000823201"/>
    </source>
</evidence>
<gene>
    <name evidence="2" type="ORF">JOC27_001856</name>
</gene>
<dbReference type="EMBL" id="JAFBEV010000016">
    <property type="protein sequence ID" value="MBM7658403.1"/>
    <property type="molecule type" value="Genomic_DNA"/>
</dbReference>
<dbReference type="CDD" id="cd02976">
    <property type="entry name" value="NrdH"/>
    <property type="match status" value="1"/>
</dbReference>
<dbReference type="PANTHER" id="PTHR34386:SF1">
    <property type="entry name" value="GLUTAREDOXIN-LIKE PROTEIN NRDH"/>
    <property type="match status" value="1"/>
</dbReference>
<comment type="caution">
    <text evidence="2">The sequence shown here is derived from an EMBL/GenBank/DDBJ whole genome shotgun (WGS) entry which is preliminary data.</text>
</comment>
<keyword evidence="3" id="KW-1185">Reference proteome</keyword>
<dbReference type="PANTHER" id="PTHR34386">
    <property type="entry name" value="GLUTAREDOXIN"/>
    <property type="match status" value="1"/>
</dbReference>
<dbReference type="InterPro" id="IPR002109">
    <property type="entry name" value="Glutaredoxin"/>
</dbReference>
<reference evidence="2 3" key="1">
    <citation type="submission" date="2021-01" db="EMBL/GenBank/DDBJ databases">
        <title>Genomic Encyclopedia of Type Strains, Phase IV (KMG-IV): sequencing the most valuable type-strain genomes for metagenomic binning, comparative biology and taxonomic classification.</title>
        <authorList>
            <person name="Goeker M."/>
        </authorList>
    </citation>
    <scope>NUCLEOTIDE SEQUENCE [LARGE SCALE GENOMIC DNA]</scope>
    <source>
        <strain evidence="2 3">DSM 100968</strain>
    </source>
</reference>